<dbReference type="SUPFAM" id="SSF55729">
    <property type="entry name" value="Acyl-CoA N-acyltransferases (Nat)"/>
    <property type="match status" value="1"/>
</dbReference>
<evidence type="ECO:0000313" key="3">
    <source>
        <dbReference type="Proteomes" id="UP001446205"/>
    </source>
</evidence>
<name>A0ABU9D9X9_9PROT</name>
<dbReference type="EMBL" id="JBBPCO010000010">
    <property type="protein sequence ID" value="MEK8090281.1"/>
    <property type="molecule type" value="Genomic_DNA"/>
</dbReference>
<keyword evidence="2" id="KW-0012">Acyltransferase</keyword>
<dbReference type="Proteomes" id="UP001446205">
    <property type="component" value="Unassembled WGS sequence"/>
</dbReference>
<dbReference type="RefSeq" id="WP_341371336.1">
    <property type="nucleotide sequence ID" value="NZ_JBBPCO010000010.1"/>
</dbReference>
<accession>A0ABU9D9X9</accession>
<keyword evidence="2" id="KW-0808">Transferase</keyword>
<reference evidence="2 3" key="1">
    <citation type="submission" date="2024-04" db="EMBL/GenBank/DDBJ databases">
        <authorList>
            <person name="Abashina T."/>
            <person name="Shaikin A."/>
        </authorList>
    </citation>
    <scope>NUCLEOTIDE SEQUENCE [LARGE SCALE GENOMIC DNA]</scope>
    <source>
        <strain evidence="2 3">AAFK</strain>
    </source>
</reference>
<dbReference type="Gene3D" id="3.40.630.30">
    <property type="match status" value="1"/>
</dbReference>
<keyword evidence="3" id="KW-1185">Reference proteome</keyword>
<feature type="domain" description="BioF2-like acetyltransferase" evidence="1">
    <location>
        <begin position="163"/>
        <end position="298"/>
    </location>
</feature>
<sequence length="326" mass="37057">MIRILHDRHAWPAIRPDWERLQRNSGLFQRYDLALLWWRAFGKGKSLAIIHVRQPRGEAILPLYRDEKDDESCLRVLGAGACDQLDLLAQGEIPHAGLTRALQLLGCSRLQVDAALPHARITALSGLLDCPVSRSDFSAMPLLHTARLDLARLRDAHPRSCYRHRRILREGAIIRELQDPIEAQQVLREAFQLKRANLHEEEKCDIFADGCHQRWLAALIRRHLGGLVRLRTLTIEGQLVAAVLYFAQARAWNLYFTVYDKDFARLSPGVALLWDILESAASSGIPLVNFLTGEQWYKLRWHDDTQALIRLDADLTSLGTPLPAQA</sequence>
<dbReference type="EC" id="2.3.1.-" evidence="2"/>
<dbReference type="InterPro" id="IPR016181">
    <property type="entry name" value="Acyl_CoA_acyltransferase"/>
</dbReference>
<dbReference type="GO" id="GO:0016746">
    <property type="term" value="F:acyltransferase activity"/>
    <property type="evidence" value="ECO:0007669"/>
    <property type="project" value="UniProtKB-KW"/>
</dbReference>
<organism evidence="2 3">
    <name type="scientific">Thermithiobacillus plumbiphilus</name>
    <dbReference type="NCBI Taxonomy" id="1729899"/>
    <lineage>
        <taxon>Bacteria</taxon>
        <taxon>Pseudomonadati</taxon>
        <taxon>Pseudomonadota</taxon>
        <taxon>Acidithiobacillia</taxon>
        <taxon>Acidithiobacillales</taxon>
        <taxon>Thermithiobacillaceae</taxon>
        <taxon>Thermithiobacillus</taxon>
    </lineage>
</organism>
<evidence type="ECO:0000313" key="2">
    <source>
        <dbReference type="EMBL" id="MEK8090281.1"/>
    </source>
</evidence>
<comment type="caution">
    <text evidence="2">The sequence shown here is derived from an EMBL/GenBank/DDBJ whole genome shotgun (WGS) entry which is preliminary data.</text>
</comment>
<proteinExistence type="predicted"/>
<dbReference type="InterPro" id="IPR038740">
    <property type="entry name" value="BioF2-like_GNAT_dom"/>
</dbReference>
<dbReference type="Pfam" id="PF13480">
    <property type="entry name" value="Acetyltransf_6"/>
    <property type="match status" value="1"/>
</dbReference>
<evidence type="ECO:0000259" key="1">
    <source>
        <dbReference type="Pfam" id="PF13480"/>
    </source>
</evidence>
<gene>
    <name evidence="2" type="ORF">WOB96_10965</name>
</gene>
<protein>
    <submittedName>
        <fullName evidence="2">GNAT family N-acetyltransferase</fullName>
        <ecNumber evidence="2">2.3.1.-</ecNumber>
    </submittedName>
</protein>